<evidence type="ECO:0000256" key="3">
    <source>
        <dbReference type="ARBA" id="ARBA00009381"/>
    </source>
</evidence>
<dbReference type="InterPro" id="IPR043138">
    <property type="entry name" value="GGT_lsub"/>
</dbReference>
<proteinExistence type="inferred from homology"/>
<dbReference type="GO" id="GO:0103068">
    <property type="term" value="F:leukotriene C4 gamma-glutamyl transferase activity"/>
    <property type="evidence" value="ECO:0007669"/>
    <property type="project" value="UniProtKB-EC"/>
</dbReference>
<feature type="active site" description="Nucleophile" evidence="9">
    <location>
        <position position="522"/>
    </location>
</feature>
<evidence type="ECO:0000313" key="13">
    <source>
        <dbReference type="EMBL" id="TNC24783.1"/>
    </source>
</evidence>
<comment type="pathway">
    <text evidence="11">Sulfur metabolism; glutathione metabolism.</text>
</comment>
<keyword evidence="11" id="KW-0317">Glutathione biosynthesis</keyword>
<dbReference type="GO" id="GO:0006751">
    <property type="term" value="P:glutathione catabolic process"/>
    <property type="evidence" value="ECO:0007669"/>
    <property type="project" value="UniProtKB-UniRule"/>
</dbReference>
<dbReference type="EC" id="3.4.19.13" evidence="11"/>
<comment type="catalytic activity">
    <reaction evidence="8 11">
        <text>an N-terminal (5-L-glutamyl)-[peptide] + an alpha-amino acid = 5-L-glutamyl amino acid + an N-terminal L-alpha-aminoacyl-[peptide]</text>
        <dbReference type="Rhea" id="RHEA:23904"/>
        <dbReference type="Rhea" id="RHEA-COMP:9780"/>
        <dbReference type="Rhea" id="RHEA-COMP:9795"/>
        <dbReference type="ChEBI" id="CHEBI:77644"/>
        <dbReference type="ChEBI" id="CHEBI:78597"/>
        <dbReference type="ChEBI" id="CHEBI:78599"/>
        <dbReference type="ChEBI" id="CHEBI:78608"/>
        <dbReference type="EC" id="2.3.2.2"/>
    </reaction>
</comment>
<dbReference type="Gene3D" id="1.10.246.130">
    <property type="match status" value="1"/>
</dbReference>
<keyword evidence="4 11" id="KW-0808">Transferase</keyword>
<dbReference type="SUPFAM" id="SSF56235">
    <property type="entry name" value="N-terminal nucleophile aminohydrolases (Ntn hydrolases)"/>
    <property type="match status" value="1"/>
</dbReference>
<comment type="similarity">
    <text evidence="3 11">Belongs to the gamma-glutamyltransferase family.</text>
</comment>
<dbReference type="OrthoDB" id="9781342at2"/>
<evidence type="ECO:0000256" key="12">
    <source>
        <dbReference type="SAM" id="MobiDB-lite"/>
    </source>
</evidence>
<evidence type="ECO:0000256" key="9">
    <source>
        <dbReference type="PIRSR" id="PIRSR600101-1"/>
    </source>
</evidence>
<dbReference type="PANTHER" id="PTHR43199">
    <property type="entry name" value="GLUTATHIONE HYDROLASE"/>
    <property type="match status" value="1"/>
</dbReference>
<dbReference type="Pfam" id="PF01019">
    <property type="entry name" value="G_glu_transpept"/>
    <property type="match status" value="1"/>
</dbReference>
<dbReference type="EMBL" id="VDFR01000069">
    <property type="protein sequence ID" value="TNC45152.1"/>
    <property type="molecule type" value="Genomic_DNA"/>
</dbReference>
<comment type="catalytic activity">
    <reaction evidence="1 11">
        <text>an S-substituted glutathione + H2O = an S-substituted L-cysteinylglycine + L-glutamate</text>
        <dbReference type="Rhea" id="RHEA:59468"/>
        <dbReference type="ChEBI" id="CHEBI:15377"/>
        <dbReference type="ChEBI" id="CHEBI:29985"/>
        <dbReference type="ChEBI" id="CHEBI:90779"/>
        <dbReference type="ChEBI" id="CHEBI:143103"/>
        <dbReference type="EC" id="3.4.19.13"/>
    </reaction>
</comment>
<feature type="binding site" evidence="10">
    <location>
        <begin position="585"/>
        <end position="586"/>
    </location>
    <ligand>
        <name>L-glutamate</name>
        <dbReference type="ChEBI" id="CHEBI:29985"/>
    </ligand>
</feature>
<dbReference type="NCBIfam" id="TIGR00066">
    <property type="entry name" value="g_glut_trans"/>
    <property type="match status" value="1"/>
</dbReference>
<name>A0A5C4M0M7_9ACTN</name>
<evidence type="ECO:0000256" key="8">
    <source>
        <dbReference type="ARBA" id="ARBA00047417"/>
    </source>
</evidence>
<evidence type="ECO:0000256" key="4">
    <source>
        <dbReference type="ARBA" id="ARBA00022679"/>
    </source>
</evidence>
<evidence type="ECO:0000256" key="7">
    <source>
        <dbReference type="ARBA" id="ARBA00023315"/>
    </source>
</evidence>
<evidence type="ECO:0000256" key="1">
    <source>
        <dbReference type="ARBA" id="ARBA00001049"/>
    </source>
</evidence>
<evidence type="ECO:0000256" key="6">
    <source>
        <dbReference type="ARBA" id="ARBA00023145"/>
    </source>
</evidence>
<dbReference type="InterPro" id="IPR029055">
    <property type="entry name" value="Ntn_hydrolases_N"/>
</dbReference>
<feature type="compositionally biased region" description="Low complexity" evidence="12">
    <location>
        <begin position="31"/>
        <end position="40"/>
    </location>
</feature>
<dbReference type="EMBL" id="VDFR01000257">
    <property type="protein sequence ID" value="TNC24783.1"/>
    <property type="molecule type" value="Genomic_DNA"/>
</dbReference>
<comment type="catalytic activity">
    <reaction evidence="2 11">
        <text>glutathione + H2O = L-cysteinylglycine + L-glutamate</text>
        <dbReference type="Rhea" id="RHEA:28807"/>
        <dbReference type="ChEBI" id="CHEBI:15377"/>
        <dbReference type="ChEBI" id="CHEBI:29985"/>
        <dbReference type="ChEBI" id="CHEBI:57925"/>
        <dbReference type="ChEBI" id="CHEBI:61694"/>
        <dbReference type="EC" id="3.4.19.13"/>
    </reaction>
</comment>
<feature type="region of interest" description="Disordered" evidence="12">
    <location>
        <begin position="134"/>
        <end position="156"/>
    </location>
</feature>
<gene>
    <name evidence="13" type="primary">ggt</name>
    <name evidence="14" type="ORF">FHE65_15130</name>
    <name evidence="13" type="ORF">FHE65_35315</name>
</gene>
<dbReference type="GO" id="GO:0006750">
    <property type="term" value="P:glutathione biosynthetic process"/>
    <property type="evidence" value="ECO:0007669"/>
    <property type="project" value="UniProtKB-KW"/>
</dbReference>
<keyword evidence="6 11" id="KW-0865">Zymogen</keyword>
<sequence length="716" mass="74118">MPAGSTSATRCGSRTRRAATARAPGGGSGVGRRATPVPAPAAVAGRRRRTACPGARQRCSRRRACSVHVVPRSLRPQAASAVHRCHAVAPRDRTMQPEGLAGREHACNCRVMRIRSITVAAALTLTALVGAPAAQAHRPSPPPASPTPTSYGTGGAVASVDATASRVGRDVLARGGNAADAAVAMAATLGVTEPYSAGIGGGGYFVFYDAKKRRVSTIDGRETAPAGITPDAFIDPATGQPYRFTPELVTSGVAVGVPGTLATWDSALKRFGTRSLARSLAPAIDVAAKGFPVDQTFRSQTLDNKARFAAFPDTAALFLPGGDAPQVGTTFRNPDLARTYAQIARRGPKAFYTGALAREIAATVQAPPKDPASALPAPAGSMTARDLAAYRVRHQAPSKVSYRGHDVYSMAPSSSGGTTVGEALNILENYRLRGGSGTARSLHLFLEASAHAFADRNAYVGDPAFVDVPTRTLLSQRFADSRACVIDPTKAAIRPVAPGALDGTGCGAAARTEKPDTENVSTTHLSVVDKWGNAVAYTLTIEQTGGSGITVPGRGFLLNNELTDFTAVYDEADPNRIEPGKRPRSSMAPTIVVDKGKVKYVLGSPGGATIITTVLQILVNRIDLGMTLPEAVAAPRASSRNAPTTPAEPGFIEAYGAALAPYGQRLVPSGDAFTSAAEIGAAATIEVGRRGTMTAAAEPVRRGGGTGLVVRRQLPR</sequence>
<dbReference type="Gene3D" id="3.60.20.40">
    <property type="match status" value="1"/>
</dbReference>
<dbReference type="InterPro" id="IPR000101">
    <property type="entry name" value="GGT_peptidase"/>
</dbReference>
<comment type="subunit">
    <text evidence="11">This enzyme consists of two polypeptide chains, which are synthesized in precursor form from a single polypeptide.</text>
</comment>
<comment type="caution">
    <text evidence="13">The sequence shown here is derived from an EMBL/GenBank/DDBJ whole genome shotgun (WGS) entry which is preliminary data.</text>
</comment>
<accession>A0A5C4M0M7</accession>
<reference evidence="13 15" key="1">
    <citation type="submission" date="2019-05" db="EMBL/GenBank/DDBJ databases">
        <title>Mumia sp. nov., isolated from the intestinal contents of plateau pika (Ochotona curzoniae) in the Qinghai-Tibet plateau of China.</title>
        <authorList>
            <person name="Tian Z."/>
        </authorList>
    </citation>
    <scope>NUCLEOTIDE SEQUENCE [LARGE SCALE GENOMIC DNA]</scope>
    <source>
        <strain evidence="15">527</strain>
        <strain evidence="13">Z527</strain>
    </source>
</reference>
<dbReference type="UniPathway" id="UPA00204"/>
<dbReference type="AlphaFoldDB" id="A0A5C4M0M7"/>
<feature type="compositionally biased region" description="Low complexity" evidence="12">
    <location>
        <begin position="1"/>
        <end position="12"/>
    </location>
</feature>
<dbReference type="InterPro" id="IPR051792">
    <property type="entry name" value="GGT_bact"/>
</dbReference>
<dbReference type="PRINTS" id="PR01210">
    <property type="entry name" value="GGTRANSPTASE"/>
</dbReference>
<dbReference type="GO" id="GO:0036374">
    <property type="term" value="F:glutathione hydrolase activity"/>
    <property type="evidence" value="ECO:0007669"/>
    <property type="project" value="UniProtKB-UniRule"/>
</dbReference>
<comment type="PTM">
    <text evidence="11">Cleaved by autocatalysis into a large and a small subunit.</text>
</comment>
<feature type="binding site" evidence="10">
    <location>
        <position position="564"/>
    </location>
    <ligand>
        <name>L-glutamate</name>
        <dbReference type="ChEBI" id="CHEBI:29985"/>
    </ligand>
</feature>
<feature type="binding site" evidence="10">
    <location>
        <position position="221"/>
    </location>
    <ligand>
        <name>L-glutamate</name>
        <dbReference type="ChEBI" id="CHEBI:29985"/>
    </ligand>
</feature>
<dbReference type="PANTHER" id="PTHR43199:SF1">
    <property type="entry name" value="GLUTATHIONE HYDROLASE PROENZYME"/>
    <property type="match status" value="1"/>
</dbReference>
<organism evidence="13 15">
    <name type="scientific">Mumia zhuanghuii</name>
    <dbReference type="NCBI Taxonomy" id="2585211"/>
    <lineage>
        <taxon>Bacteria</taxon>
        <taxon>Bacillati</taxon>
        <taxon>Actinomycetota</taxon>
        <taxon>Actinomycetes</taxon>
        <taxon>Propionibacteriales</taxon>
        <taxon>Nocardioidaceae</taxon>
        <taxon>Mumia</taxon>
    </lineage>
</organism>
<evidence type="ECO:0000256" key="2">
    <source>
        <dbReference type="ARBA" id="ARBA00001089"/>
    </source>
</evidence>
<protein>
    <recommendedName>
        <fullName evidence="11">Glutathione hydrolase proenzyme</fullName>
        <ecNumber evidence="11">2.3.2.2</ecNumber>
        <ecNumber evidence="11">3.4.19.13</ecNumber>
    </recommendedName>
    <component>
        <recommendedName>
            <fullName evidence="11">Glutathione hydrolase large chain</fullName>
        </recommendedName>
    </component>
    <component>
        <recommendedName>
            <fullName evidence="11">Glutathione hydrolase small chain</fullName>
        </recommendedName>
    </component>
</protein>
<feature type="binding site" evidence="10">
    <location>
        <position position="607"/>
    </location>
    <ligand>
        <name>L-glutamate</name>
        <dbReference type="ChEBI" id="CHEBI:29985"/>
    </ligand>
</feature>
<dbReference type="EC" id="2.3.2.2" evidence="11"/>
<feature type="region of interest" description="Disordered" evidence="12">
    <location>
        <begin position="1"/>
        <end position="40"/>
    </location>
</feature>
<evidence type="ECO:0000313" key="14">
    <source>
        <dbReference type="EMBL" id="TNC45152.1"/>
    </source>
</evidence>
<keyword evidence="7 11" id="KW-0012">Acyltransferase</keyword>
<dbReference type="InterPro" id="IPR043137">
    <property type="entry name" value="GGT_ssub_C"/>
</dbReference>
<dbReference type="Proteomes" id="UP000306740">
    <property type="component" value="Unassembled WGS sequence"/>
</dbReference>
<evidence type="ECO:0000256" key="10">
    <source>
        <dbReference type="PIRSR" id="PIRSR600101-2"/>
    </source>
</evidence>
<evidence type="ECO:0000256" key="5">
    <source>
        <dbReference type="ARBA" id="ARBA00022801"/>
    </source>
</evidence>
<keyword evidence="5 11" id="KW-0378">Hydrolase</keyword>
<evidence type="ECO:0000313" key="15">
    <source>
        <dbReference type="Proteomes" id="UP000306740"/>
    </source>
</evidence>
<evidence type="ECO:0000256" key="11">
    <source>
        <dbReference type="RuleBase" id="RU368036"/>
    </source>
</evidence>